<evidence type="ECO:0000256" key="3">
    <source>
        <dbReference type="ARBA" id="ARBA00022679"/>
    </source>
</evidence>
<proteinExistence type="predicted"/>
<dbReference type="InterPro" id="IPR009050">
    <property type="entry name" value="Globin-like_sf"/>
</dbReference>
<keyword evidence="5" id="KW-0418">Kinase</keyword>
<evidence type="ECO:0000313" key="8">
    <source>
        <dbReference type="EMBL" id="MBZ0155688.1"/>
    </source>
</evidence>
<dbReference type="InterPro" id="IPR044398">
    <property type="entry name" value="Globin-sensor_dom"/>
</dbReference>
<dbReference type="EC" id="2.7.13.3" evidence="2"/>
<accession>A0A953M1I4</accession>
<dbReference type="Pfam" id="PF11563">
    <property type="entry name" value="Protoglobin"/>
    <property type="match status" value="1"/>
</dbReference>
<dbReference type="PRINTS" id="PR00344">
    <property type="entry name" value="BCTRLSENSOR"/>
</dbReference>
<dbReference type="SUPFAM" id="SSF46458">
    <property type="entry name" value="Globin-like"/>
    <property type="match status" value="1"/>
</dbReference>
<reference evidence="8" key="1">
    <citation type="journal article" date="2021" name="bioRxiv">
        <title>Unraveling nitrogen, sulfur and carbon metabolic pathways and microbial community transcriptional responses to substrate deprivation and toxicity stresses in a bioreactor mimicking anoxic brackish coastal sediment conditions.</title>
        <authorList>
            <person name="Martins P.D."/>
            <person name="Echeveste M.J."/>
            <person name="Arshad A."/>
            <person name="Kurth J."/>
            <person name="Ouboter H."/>
            <person name="Jetten M.S.M."/>
            <person name="Welte C.U."/>
        </authorList>
    </citation>
    <scope>NUCLEOTIDE SEQUENCE</scope>
    <source>
        <strain evidence="8">MAG_39</strain>
    </source>
</reference>
<evidence type="ECO:0000256" key="1">
    <source>
        <dbReference type="ARBA" id="ARBA00000085"/>
    </source>
</evidence>
<comment type="catalytic activity">
    <reaction evidence="1">
        <text>ATP + protein L-histidine = ADP + protein N-phospho-L-histidine.</text>
        <dbReference type="EC" id="2.7.13.3"/>
    </reaction>
</comment>
<dbReference type="InterPro" id="IPR036890">
    <property type="entry name" value="HATPase_C_sf"/>
</dbReference>
<evidence type="ECO:0000313" key="9">
    <source>
        <dbReference type="Proteomes" id="UP000705867"/>
    </source>
</evidence>
<comment type="caution">
    <text evidence="8">The sequence shown here is derived from an EMBL/GenBank/DDBJ whole genome shotgun (WGS) entry which is preliminary data.</text>
</comment>
<dbReference type="PANTHER" id="PTHR44936:SF10">
    <property type="entry name" value="SENSOR PROTEIN RSTB"/>
    <property type="match status" value="1"/>
</dbReference>
<dbReference type="GO" id="GO:0019825">
    <property type="term" value="F:oxygen binding"/>
    <property type="evidence" value="ECO:0007669"/>
    <property type="project" value="InterPro"/>
</dbReference>
<dbReference type="Gene3D" id="3.30.565.10">
    <property type="entry name" value="Histidine kinase-like ATPase, C-terminal domain"/>
    <property type="match status" value="1"/>
</dbReference>
<dbReference type="InterPro" id="IPR050980">
    <property type="entry name" value="2C_sensor_his_kinase"/>
</dbReference>
<keyword evidence="6" id="KW-0067">ATP-binding</keyword>
<evidence type="ECO:0000256" key="2">
    <source>
        <dbReference type="ARBA" id="ARBA00012438"/>
    </source>
</evidence>
<dbReference type="InterPro" id="IPR003594">
    <property type="entry name" value="HATPase_dom"/>
</dbReference>
<feature type="domain" description="Histidine kinase" evidence="7">
    <location>
        <begin position="170"/>
        <end position="383"/>
    </location>
</feature>
<dbReference type="GO" id="GO:0020037">
    <property type="term" value="F:heme binding"/>
    <property type="evidence" value="ECO:0007669"/>
    <property type="project" value="InterPro"/>
</dbReference>
<dbReference type="CDD" id="cd01068">
    <property type="entry name" value="globin_sensor"/>
    <property type="match status" value="1"/>
</dbReference>
<protein>
    <recommendedName>
        <fullName evidence="2">histidine kinase</fullName>
        <ecNumber evidence="2">2.7.13.3</ecNumber>
    </recommendedName>
</protein>
<dbReference type="Gene3D" id="1.10.490.10">
    <property type="entry name" value="Globins"/>
    <property type="match status" value="1"/>
</dbReference>
<dbReference type="InterPro" id="IPR004358">
    <property type="entry name" value="Sig_transdc_His_kin-like_C"/>
</dbReference>
<organism evidence="8 9">
    <name type="scientific">Candidatus Nitrobium versatile</name>
    <dbReference type="NCBI Taxonomy" id="2884831"/>
    <lineage>
        <taxon>Bacteria</taxon>
        <taxon>Pseudomonadati</taxon>
        <taxon>Nitrospirota</taxon>
        <taxon>Nitrospiria</taxon>
        <taxon>Nitrospirales</taxon>
        <taxon>Nitrospiraceae</taxon>
        <taxon>Candidatus Nitrobium</taxon>
    </lineage>
</organism>
<dbReference type="SMART" id="SM00387">
    <property type="entry name" value="HATPase_c"/>
    <property type="match status" value="1"/>
</dbReference>
<dbReference type="InterPro" id="IPR012292">
    <property type="entry name" value="Globin/Proto"/>
</dbReference>
<evidence type="ECO:0000256" key="4">
    <source>
        <dbReference type="ARBA" id="ARBA00022741"/>
    </source>
</evidence>
<dbReference type="AlphaFoldDB" id="A0A953M1I4"/>
<keyword evidence="3" id="KW-0808">Transferase</keyword>
<dbReference type="PANTHER" id="PTHR44936">
    <property type="entry name" value="SENSOR PROTEIN CREC"/>
    <property type="match status" value="1"/>
</dbReference>
<dbReference type="PROSITE" id="PS50109">
    <property type="entry name" value="HIS_KIN"/>
    <property type="match status" value="1"/>
</dbReference>
<dbReference type="EMBL" id="JAIOIV010000043">
    <property type="protein sequence ID" value="MBZ0155688.1"/>
    <property type="molecule type" value="Genomic_DNA"/>
</dbReference>
<evidence type="ECO:0000256" key="6">
    <source>
        <dbReference type="ARBA" id="ARBA00022840"/>
    </source>
</evidence>
<evidence type="ECO:0000256" key="5">
    <source>
        <dbReference type="ARBA" id="ARBA00022777"/>
    </source>
</evidence>
<dbReference type="Pfam" id="PF02518">
    <property type="entry name" value="HATPase_c"/>
    <property type="match status" value="1"/>
</dbReference>
<sequence length="388" mass="44507">MLNISVPYQKLLHLLEKLEIKDEELGGLEPYHRLFTSRKDEYAAYLRHYFLAIPETRALLEHLEHPEHLMRAWAHWFETLFTERPGREFAARLWRVGLRHVEVNLDQRYTNLGFSITRHFCNQIVRSSVPAEEAVAVSHTIGKLLDFCLLVETSAYIEATTRCDLEVIKGIADKVRNPVTVIGGNIKRLQRKVDTGDPLYDIYGSLFSENMRLERMVLDIKNYIDMFNGDPDTRALSLDEIVTHTIGRLEAEGRYGTMRIEKALDPSCLHVEGDRRDMEFLFYYLLQNSFEAADPGDPLIRISSCREEFPYRCVVVEIFNTGIPPKEEDIEKLFSPFYSTKSTGTGFGLPIARLAVRKNYGRLELVPVPGEGTKVRITLSLAHPESSA</sequence>
<dbReference type="InterPro" id="IPR005467">
    <property type="entry name" value="His_kinase_dom"/>
</dbReference>
<name>A0A953M1I4_9BACT</name>
<evidence type="ECO:0000259" key="7">
    <source>
        <dbReference type="PROSITE" id="PS50109"/>
    </source>
</evidence>
<dbReference type="GO" id="GO:0005524">
    <property type="term" value="F:ATP binding"/>
    <property type="evidence" value="ECO:0007669"/>
    <property type="project" value="UniProtKB-KW"/>
</dbReference>
<dbReference type="Proteomes" id="UP000705867">
    <property type="component" value="Unassembled WGS sequence"/>
</dbReference>
<dbReference type="SUPFAM" id="SSF55874">
    <property type="entry name" value="ATPase domain of HSP90 chaperone/DNA topoisomerase II/histidine kinase"/>
    <property type="match status" value="1"/>
</dbReference>
<keyword evidence="4" id="KW-0547">Nucleotide-binding</keyword>
<dbReference type="GO" id="GO:0004673">
    <property type="term" value="F:protein histidine kinase activity"/>
    <property type="evidence" value="ECO:0007669"/>
    <property type="project" value="UniProtKB-EC"/>
</dbReference>
<reference evidence="8" key="2">
    <citation type="submission" date="2021-08" db="EMBL/GenBank/DDBJ databases">
        <authorList>
            <person name="Dalcin Martins P."/>
        </authorList>
    </citation>
    <scope>NUCLEOTIDE SEQUENCE</scope>
    <source>
        <strain evidence="8">MAG_39</strain>
    </source>
</reference>
<gene>
    <name evidence="8" type="ORF">K8I29_05665</name>
</gene>
<dbReference type="InterPro" id="IPR039379">
    <property type="entry name" value="Protoglobin_sensor_dom"/>
</dbReference>